<name>A0A0M5L8L9_LEPIR</name>
<proteinExistence type="predicted"/>
<evidence type="ECO:0000313" key="1">
    <source>
        <dbReference type="EMBL" id="ALE38473.1"/>
    </source>
</evidence>
<reference evidence="1 2" key="1">
    <citation type="journal article" date="2015" name="Genome Announc.">
        <title>Whole-Genome Sequence of Leptospira interrogans Serovar Hardjo Subtype Hardjoprajitno Strain Norma, Isolated from Cattle in a Leptospirosis Outbreak in Brazil.</title>
        <authorList>
            <person name="Cosate M.R."/>
            <person name="Soares S.C."/>
            <person name="Mendes T.A."/>
            <person name="Raittz R.T."/>
            <person name="Moreira E.C."/>
            <person name="Leite R."/>
            <person name="Fernandes G.R."/>
            <person name="Haddad J.P."/>
            <person name="Ortega J.M."/>
        </authorList>
    </citation>
    <scope>NUCLEOTIDE SEQUENCE [LARGE SCALE GENOMIC DNA]</scope>
    <source>
        <strain evidence="1 2">Norma</strain>
    </source>
</reference>
<protein>
    <submittedName>
        <fullName evidence="1">Uncharacterized protein</fullName>
    </submittedName>
</protein>
<sequence>MKNGSFFILESHLKTKIHLFTKRHYLFVFTKKETVEI</sequence>
<dbReference type="Proteomes" id="UP000056502">
    <property type="component" value="Chromosome I"/>
</dbReference>
<accession>A0A0M5L8L9</accession>
<dbReference type="AlphaFoldDB" id="A0A0M5L8L9"/>
<evidence type="ECO:0000313" key="2">
    <source>
        <dbReference type="Proteomes" id="UP000056502"/>
    </source>
</evidence>
<organism evidence="1">
    <name type="scientific">Leptospira interrogans serovar Hardjo str. Norma</name>
    <dbReference type="NCBI Taxonomy" id="1279460"/>
    <lineage>
        <taxon>Bacteria</taxon>
        <taxon>Pseudomonadati</taxon>
        <taxon>Spirochaetota</taxon>
        <taxon>Spirochaetia</taxon>
        <taxon>Leptospirales</taxon>
        <taxon>Leptospiraceae</taxon>
        <taxon>Leptospira</taxon>
    </lineage>
</organism>
<dbReference type="PATRIC" id="fig|1279460.3.peg.1278"/>
<gene>
    <name evidence="1" type="ORF">G436_1270</name>
</gene>
<dbReference type="EMBL" id="CP012603">
    <property type="protein sequence ID" value="ALE38473.1"/>
    <property type="molecule type" value="Genomic_DNA"/>
</dbReference>